<dbReference type="RefSeq" id="WP_254570348.1">
    <property type="nucleotide sequence ID" value="NZ_CP098502.1"/>
</dbReference>
<accession>A0ABY5DNL7</accession>
<keyword evidence="2" id="KW-1185">Reference proteome</keyword>
<sequence>MSAGRILGWVGVGVWDGSEYEDTYAWGDHDIDSAPWGSITAASWRLS</sequence>
<evidence type="ECO:0000313" key="1">
    <source>
        <dbReference type="EMBL" id="UTI63623.1"/>
    </source>
</evidence>
<proteinExistence type="predicted"/>
<organism evidence="1 2">
    <name type="scientific">Paraconexibacter antarcticus</name>
    <dbReference type="NCBI Taxonomy" id="2949664"/>
    <lineage>
        <taxon>Bacteria</taxon>
        <taxon>Bacillati</taxon>
        <taxon>Actinomycetota</taxon>
        <taxon>Thermoleophilia</taxon>
        <taxon>Solirubrobacterales</taxon>
        <taxon>Paraconexibacteraceae</taxon>
        <taxon>Paraconexibacter</taxon>
    </lineage>
</organism>
<dbReference type="EMBL" id="CP098502">
    <property type="protein sequence ID" value="UTI63623.1"/>
    <property type="molecule type" value="Genomic_DNA"/>
</dbReference>
<name>A0ABY5DNL7_9ACTN</name>
<gene>
    <name evidence="1" type="ORF">NBH00_20045</name>
</gene>
<protein>
    <submittedName>
        <fullName evidence="1">Uncharacterized protein</fullName>
    </submittedName>
</protein>
<reference evidence="1 2" key="1">
    <citation type="submission" date="2022-06" db="EMBL/GenBank/DDBJ databases">
        <title>Paraconexibacter antarcticus.</title>
        <authorList>
            <person name="Kim C.S."/>
        </authorList>
    </citation>
    <scope>NUCLEOTIDE SEQUENCE [LARGE SCALE GENOMIC DNA]</scope>
    <source>
        <strain evidence="1 2">02-257</strain>
    </source>
</reference>
<evidence type="ECO:0000313" key="2">
    <source>
        <dbReference type="Proteomes" id="UP001056035"/>
    </source>
</evidence>
<dbReference type="Proteomes" id="UP001056035">
    <property type="component" value="Chromosome"/>
</dbReference>